<evidence type="ECO:0000259" key="5">
    <source>
        <dbReference type="Pfam" id="PF03160"/>
    </source>
</evidence>
<keyword evidence="1 4" id="KW-0732">Signal</keyword>
<dbReference type="InterPro" id="IPR038081">
    <property type="entry name" value="CalX-like_sf"/>
</dbReference>
<dbReference type="InterPro" id="IPR036709">
    <property type="entry name" value="Autotransporte_beta_dom_sf"/>
</dbReference>
<sequence>MSAIHRVLGFALVCLMSALPPAGVQAQSSAPSFAKAFAPTTIGPGSVSTLTFTIGNSAASAVQNLAFTDTLPAGMTIADGTAATNCTDGVLVAPTSGGTITFSGARLAAGQTCTVTVDVTASAPGPYANTSGDLTSSAGNSGPATANLTVNTNTPGFSKSFAPSSIPLGGTSTLTLTIDNSANSGLVSSLGFTDTLPAGLVVATPANTSTTCTGTLTTAAGSSSIALSSAFLMAGTSCQVSVDVAGSTLGAHANSVDLSGVPSGSFSFVPMGKATDTLTVTGAPAGTLQITKDFTDDPVGPGGTTTLQFSITNLDRSNPATAVAFDDVLTSMLPGLSASSAAPASDPCGAGSALALGGTVSLSGGTLAGGETCTFSVTVDVPATAPASTYTNTTSAVTGTIDGNAVTGNMASNKLTVLAASPLTFTKEFVPDSVVAGGDVVVRYTIANPNTGAGTDATAIAFNDVMSDTSGAFPAPAFDNGFLPTPVSAVIPPGGSACGGSVFFSDGLFLTGGTLAPGANCTFDVTLTIPVGLAGGTYTDRTDVLTASVLSTTVTSAPAADDLTVSGGVSLSFAKSFSAPAAPGDTVDLTFVISNPPESLAVTDIAFTDDLAATLAGLSAGAPSVNTCGGSMTGTSLLSYSGGTLAADASCAITVPVTVPVSAASGTFTNTTSNLTATGASLSLTFPPASADLTVAGLTFTKSFAPSSVIAGLTTTLTYTIRNTHPTDDATITFFRDNLADILPGAPDVTLSSGGADTCGGVFLSTSPGATLMDYSGGGVLAGQTCTIAIGVLVPVGAPDGSFRSATGNLSADQNGAVTIDPAVASLTVDSVQLGLAKSFADDSVAPGDTVTLEFTLTNLSATEPAGAIAFGDDLGAMLPGATMASADFAACGGTVAGQGSNQITFTGGSLAASADCTIAVDVAIPGGAAAGLYTNTTSAVTGDMAGVSVTGDPASDDLLVTTVGTLFSKSFAGPSAAGQTATLTFTITNPNATPVTGLGFTDDLDAMLGGAVAASLPSSPCGAGSSITGTSVLTFSGGEVAGAGGTCSFDVDVTVPASAAAGSYPNETSALTSSGVFSARKATASLQVEPPPSFSKTFAPATIAVGQQSTLTFTIDNSASVLATSALDFTDNLPSGMQVAATPGAATTCTGGTLTAVAGSGTVAYTGGSLAAGATCTVAVDVIATATGTHVNTTGDLTSSTGNSGTATDTLRADPLPLFSKAFAAPVISLGTSTTLIFTIDNSGAVLDALALDLSDTFPAGLQVASVPNVSTTCTGGTITAVAGDTDVAYSGGSVAGGATCTLSVDVTPSAVGALNNLSNALTSSLGNSGTAAATLTVITPEIGVSGDIGGAVAAGGTLPQGNQPATFQQTLTLTVTNTGTETLTLVDPVVSNLVNVTVDNTPSLLALSVTPGNSTTVEVQYTATSAGAFSFDLSIGNNDVDEAPYDITVSGTGVDVTAPAGYTVSFDQDPVNAAGQTAVSFTFAGAEIGARYDYQIGSSGGGPRVNGTGTIATATDQITGIDVSGLADGTLTLTATLTDAALNTGLDATDTAAKDTVAPAGYTVAYDQDPINIANLASSTFTVTGAEVGTTLEYSLSSNGVTFSGFSEPVTTATQTVGAPLPLGGLSDGPVTLRVTLTDAAGNTGTEVSDIATKDLVAPSLAFDAPLAGDDVVNAAEASAVTISGTSTDLPDGSTVTVVVSDGAAGSVILTPSVTGGVFSVSADLSGLADGALTLTADATDPAGNPAPQASATATKDTVAPAGYTVAYDQDPINIANLASATFTVTGAEVGTLLEYSLSSNGVTFSGFSEPVTTATQPVGAPLPLGGLSDGPVTLRVTLTDAAGNTGTEVSDIATKDLVAPSLAFDAPLAGDDVVNAAEASAVTISGTSTDLPDGSTVTVVVSDGAAGSVILTPSVTGGVFSVSADLSGLADGALTLTADATDPAGNPAPQASATATKDTVAPSGYTVAFDQDPVNAANQTAMSISFAGAEVGTGFAYTITSDGGGTPVTGTGTIATGTDTVSGLDLSGLGDGTLTVTAALTDAAGNTGADASDTATKDATAPGAGFDTPIAGDGTVNAAEAPAVTVSGTASGVLDGAIVTVAASDGALSVSGPATVTAGAWSLTLDLTALAEGPLSLTADVADAAGNPAPQATASAAKDTVAPTLAIDTPIAGDDIVNAAEAPAVTLTGTATGLTDGATVNVNVWHNAGASVVINSTTVTGGVWSVTSNLSAVVDGPITVIANASDAAGNPATPATALAAKEGTAPSGYAASFDQDPVNSGNQTAASFTFAGAEVGTTYAFTVTSDGGGTPVTGSGTIATPTDQVTGLDLSGLTDGTLTLTVALTDAAGNTGADAIDTAAKDTLAPAGYAVSFDQDPVNLANVTAVSFTFAGAEPGASYAFTVTSDGGGTPVTGTGTLATATDQVTGLDLSGLSDGTLTLTVALTDPAGNTGADVTDTTTKDATAPAGYTASLDQDPVNAGNVAAVSFTFAGAEPGTSYAFAITSDAGGTPVTGTGTIVTPTDQLTGLDLSGLTDGTLTLTVALTDPAGNTGADATDTATLDATLPTVTFDTPIAGDDLVNAAEAPAATLSGTSTDLPDGTPVTVVVSDGAAGSVTLTPSVTGGLWTVSANLSALADGPLSLTADASDPAGNAAVQATASAVKDTVAPTGYAATLDQDPVNSLTQAAASFTFAGAEPGASYAFTVTSDGGGTPVTGTGTLASATDTVSGLDLSGLSDGTLTLTVALTDPAGNTGADATDTAAKDALAPTATLTGPLTAQSGAFTVGLTFSEPVIGLNLASVDIDNGSASALTGSGAVYSFTVTPDHDGPIEITLLAGAAADAAGNLSAAAGPLLAVAHLTGVPNPVPLPDADGDGIPDDLESAFADRDGDGIPDASDFDPQGYFYCEDDGRIIPGGSFSVSGPLGTNSSLGIANGINITHDGSTGEMQWFALVPGTFTMAITYPTSVGLPSTARLPSGTLDMTTLLPANPAFLGSSEFGASGFLADASLAANPVFYTSFTIEPGDPFVLSNNIPMTQCATNAVNLTASTDGAEANGGVPTDVTFTVTQDRVSTQDTVVSLALTGSATAGADYTAPAATVTIPAGATSATVTLPVLEDVLVEGPETVTATLTAIASGDLSTELGTTLSASATITDDDFAVIAVTNVDLVTSEGGGDDASMSFVLLGGPSAPVTLNFAGDSQCSVSPASMTFTTANFGTPQTLTIRAKDDDKVEGTHTCQPTVTVASADLSYDGYPLTLATVTVTDDLVDQIREPLTQILEEDLKDTIDTQQRNFSRMAKGALARLQEGQDLPCGTLSAFDVDGSLEIKDATGTAAGTFGRDTYNCATDTREIVDGSFTLNKTEDTGLQALLQFAFQREKFISDSEIAGYFVGGYFSRTDVSGLGDGDITGFGVNGGFYGARGISDGLFLDYYLAGAAGRHRFDIDFAAAAAPINARGSYGYLAGFAGVGISGQHAFDSFVMKPRVALDLAYALAGDADVTARQLGLTHTGVIKLDDFSGMRATAEITFESLAAPGGSEALATRMRTAITPRLTCTLNSYDSDAECGVGLTLAWEKTNSASGLTFGFEIDAERIEDDSSLTFNIKRERPILNGAGAVVTRLSMPQAQTWQVEHGVQVDF</sequence>
<feature type="domain" description="DUF7933" evidence="6">
    <location>
        <begin position="155"/>
        <end position="260"/>
    </location>
</feature>
<feature type="domain" description="DUF7933" evidence="6">
    <location>
        <begin position="836"/>
        <end position="961"/>
    </location>
</feature>
<feature type="domain" description="DUF7933" evidence="6">
    <location>
        <begin position="1218"/>
        <end position="1339"/>
    </location>
</feature>
<dbReference type="GO" id="GO:0007154">
    <property type="term" value="P:cell communication"/>
    <property type="evidence" value="ECO:0007669"/>
    <property type="project" value="InterPro"/>
</dbReference>
<feature type="domain" description="DUF7933" evidence="6">
    <location>
        <begin position="1093"/>
        <end position="1212"/>
    </location>
</feature>
<dbReference type="RefSeq" id="WP_176445129.1">
    <property type="nucleotide sequence ID" value="NZ_FXYF01000005.1"/>
</dbReference>
<organism evidence="7 8">
    <name type="scientific">Maliponia aquimaris</name>
    <dbReference type="NCBI Taxonomy" id="1673631"/>
    <lineage>
        <taxon>Bacteria</taxon>
        <taxon>Pseudomonadati</taxon>
        <taxon>Pseudomonadota</taxon>
        <taxon>Alphaproteobacteria</taxon>
        <taxon>Rhodobacterales</taxon>
        <taxon>Paracoccaceae</taxon>
        <taxon>Maliponia</taxon>
    </lineage>
</organism>
<feature type="domain" description="DUF7933" evidence="6">
    <location>
        <begin position="290"/>
        <end position="417"/>
    </location>
</feature>
<keyword evidence="2" id="KW-0677">Repeat</keyword>
<dbReference type="Gene3D" id="2.60.40.10">
    <property type="entry name" value="Immunoglobulins"/>
    <property type="match status" value="6"/>
</dbReference>
<dbReference type="InterPro" id="IPR003644">
    <property type="entry name" value="Calx_beta"/>
</dbReference>
<dbReference type="PANTHER" id="PTHR34819:SF3">
    <property type="entry name" value="CELL SURFACE PROTEIN"/>
    <property type="match status" value="1"/>
</dbReference>
<dbReference type="InterPro" id="IPR013783">
    <property type="entry name" value="Ig-like_fold"/>
</dbReference>
<dbReference type="Gene3D" id="2.60.40.2030">
    <property type="match status" value="1"/>
</dbReference>
<reference evidence="7 8" key="1">
    <citation type="submission" date="2017-05" db="EMBL/GenBank/DDBJ databases">
        <authorList>
            <person name="Song R."/>
            <person name="Chenine A.L."/>
            <person name="Ruprecht R.M."/>
        </authorList>
    </citation>
    <scope>NUCLEOTIDE SEQUENCE [LARGE SCALE GENOMIC DNA]</scope>
    <source>
        <strain evidence="7 8">CECT 8898</strain>
    </source>
</reference>
<keyword evidence="8" id="KW-1185">Reference proteome</keyword>
<feature type="domain" description="DUF7933" evidence="6">
    <location>
        <begin position="699"/>
        <end position="829"/>
    </location>
</feature>
<evidence type="ECO:0000256" key="4">
    <source>
        <dbReference type="SAM" id="SignalP"/>
    </source>
</evidence>
<dbReference type="Pfam" id="PF25564">
    <property type="entry name" value="DUF7933"/>
    <property type="match status" value="9"/>
</dbReference>
<proteinExistence type="predicted"/>
<dbReference type="NCBIfam" id="NF033510">
    <property type="entry name" value="Ca_tandemer"/>
    <property type="match status" value="5"/>
</dbReference>
<dbReference type="InterPro" id="IPR017868">
    <property type="entry name" value="Filamin/ABP280_repeat-like"/>
</dbReference>
<evidence type="ECO:0000256" key="1">
    <source>
        <dbReference type="ARBA" id="ARBA00022729"/>
    </source>
</evidence>
<dbReference type="Proteomes" id="UP000207598">
    <property type="component" value="Unassembled WGS sequence"/>
</dbReference>
<keyword evidence="3" id="KW-0106">Calcium</keyword>
<evidence type="ECO:0000313" key="7">
    <source>
        <dbReference type="EMBL" id="SMX40768.1"/>
    </source>
</evidence>
<dbReference type="EMBL" id="FXYF01000005">
    <property type="protein sequence ID" value="SMX40768.1"/>
    <property type="molecule type" value="Genomic_DNA"/>
</dbReference>
<evidence type="ECO:0000256" key="3">
    <source>
        <dbReference type="ARBA" id="ARBA00022837"/>
    </source>
</evidence>
<dbReference type="InterPro" id="IPR057693">
    <property type="entry name" value="DUF7933"/>
</dbReference>
<evidence type="ECO:0000259" key="6">
    <source>
        <dbReference type="Pfam" id="PF25564"/>
    </source>
</evidence>
<feature type="domain" description="DUF7933" evidence="6">
    <location>
        <begin position="968"/>
        <end position="1089"/>
    </location>
</feature>
<dbReference type="Pfam" id="PF03160">
    <property type="entry name" value="Calx-beta"/>
    <property type="match status" value="1"/>
</dbReference>
<feature type="chain" id="PRO_5013394169" evidence="4">
    <location>
        <begin position="27"/>
        <end position="3640"/>
    </location>
</feature>
<evidence type="ECO:0000256" key="2">
    <source>
        <dbReference type="ARBA" id="ARBA00022737"/>
    </source>
</evidence>
<dbReference type="GO" id="GO:0016020">
    <property type="term" value="C:membrane"/>
    <property type="evidence" value="ECO:0007669"/>
    <property type="project" value="InterPro"/>
</dbReference>
<dbReference type="PROSITE" id="PS50194">
    <property type="entry name" value="FILAMIN_REPEAT"/>
    <property type="match status" value="1"/>
</dbReference>
<gene>
    <name evidence="7" type="ORF">MAA8898_02246</name>
</gene>
<dbReference type="PANTHER" id="PTHR34819">
    <property type="entry name" value="LARGE CYSTEINE-RICH PERIPLASMIC PROTEIN OMCB"/>
    <property type="match status" value="1"/>
</dbReference>
<feature type="domain" description="DUF7933" evidence="6">
    <location>
        <begin position="31"/>
        <end position="150"/>
    </location>
</feature>
<dbReference type="SUPFAM" id="SSF103515">
    <property type="entry name" value="Autotransporter"/>
    <property type="match status" value="1"/>
</dbReference>
<dbReference type="InterPro" id="IPR051172">
    <property type="entry name" value="Chlamydia_OmcB"/>
</dbReference>
<feature type="domain" description="DUF7933" evidence="6">
    <location>
        <begin position="573"/>
        <end position="695"/>
    </location>
</feature>
<feature type="signal peptide" evidence="4">
    <location>
        <begin position="1"/>
        <end position="26"/>
    </location>
</feature>
<feature type="domain" description="Calx-beta" evidence="5">
    <location>
        <begin position="3065"/>
        <end position="3159"/>
    </location>
</feature>
<protein>
    <submittedName>
        <fullName evidence="7">Calx-beta domain protein</fullName>
    </submittedName>
</protein>
<dbReference type="SUPFAM" id="SSF141072">
    <property type="entry name" value="CalX-like"/>
    <property type="match status" value="1"/>
</dbReference>
<evidence type="ECO:0000313" key="8">
    <source>
        <dbReference type="Proteomes" id="UP000207598"/>
    </source>
</evidence>
<name>A0A238KD35_9RHOB</name>
<accession>A0A238KD35</accession>